<dbReference type="Proteomes" id="UP000195807">
    <property type="component" value="Chromosome"/>
</dbReference>
<feature type="domain" description="ATP-grasp" evidence="2">
    <location>
        <begin position="110"/>
        <end position="303"/>
    </location>
</feature>
<sequence length="336" mass="37712">MRIWFNRGFSLAPIAKAMKAAESMLEVLVSTGEGRPVYDGPDETFVEPDLDPADYVQWVREQIVARRVDIFIPTRLREHFYSADLPCLVHFACSKDAFTIIEDKHAFARATEHLECHLPTLQAETADELEKAIAAFEAAYPGLQPCVKPRKGVNGHGFWKLTDHSPAAHLLHPEFRNMRKDVFVQTLRMQETQEAMAPLVVMGYLPGPEVSFDVLAHAGTMLKYVARTKFDRRQLVQTAHPLEHYANTLVRQFGLHGVVNLQFRKASDDSWKILEINARPAGGSVYAEEFGSTLLGDWGGILTGRLKPREVTVPSLDIEISTTTVHSIVDKKEHAS</sequence>
<dbReference type="RefSeq" id="WP_066844273.1">
    <property type="nucleotide sequence ID" value="NZ_CP019602.1"/>
</dbReference>
<dbReference type="EMBL" id="CP019602">
    <property type="protein sequence ID" value="ARU15923.1"/>
    <property type="molecule type" value="Genomic_DNA"/>
</dbReference>
<dbReference type="InterPro" id="IPR011761">
    <property type="entry name" value="ATP-grasp"/>
</dbReference>
<name>A0A1Z1FB10_9SPHN</name>
<gene>
    <name evidence="3" type="ORF">A9D14_06665</name>
</gene>
<keyword evidence="4" id="KW-1185">Reference proteome</keyword>
<dbReference type="GO" id="GO:0005524">
    <property type="term" value="F:ATP binding"/>
    <property type="evidence" value="ECO:0007669"/>
    <property type="project" value="UniProtKB-UniRule"/>
</dbReference>
<organism evidence="3 4">
    <name type="scientific">Croceicoccus marinus</name>
    <dbReference type="NCBI Taxonomy" id="450378"/>
    <lineage>
        <taxon>Bacteria</taxon>
        <taxon>Pseudomonadati</taxon>
        <taxon>Pseudomonadota</taxon>
        <taxon>Alphaproteobacteria</taxon>
        <taxon>Sphingomonadales</taxon>
        <taxon>Erythrobacteraceae</taxon>
        <taxon>Croceicoccus</taxon>
    </lineage>
</organism>
<reference evidence="3 4" key="1">
    <citation type="submission" date="2017-01" db="EMBL/GenBank/DDBJ databases">
        <title>Complete genome sequence of esterase-producing bacterium Croceicoccus marinus E4A9.</title>
        <authorList>
            <person name="Wu Y.-H."/>
            <person name="Cheng H."/>
            <person name="Xu L."/>
            <person name="Huo Y.-Y."/>
            <person name="Wang C.-S."/>
            <person name="Xu X.-W."/>
        </authorList>
    </citation>
    <scope>NUCLEOTIDE SEQUENCE [LARGE SCALE GENOMIC DNA]</scope>
    <source>
        <strain evidence="3 4">E4A9</strain>
    </source>
</reference>
<dbReference type="AlphaFoldDB" id="A0A1Z1FB10"/>
<dbReference type="KEGG" id="cman:A9D14_06665"/>
<accession>A0A1Z1FB10</accession>
<evidence type="ECO:0000259" key="2">
    <source>
        <dbReference type="PROSITE" id="PS50975"/>
    </source>
</evidence>
<dbReference type="GO" id="GO:0046872">
    <property type="term" value="F:metal ion binding"/>
    <property type="evidence" value="ECO:0007669"/>
    <property type="project" value="InterPro"/>
</dbReference>
<dbReference type="OrthoDB" id="9803907at2"/>
<keyword evidence="1" id="KW-0067">ATP-binding</keyword>
<dbReference type="PROSITE" id="PS50975">
    <property type="entry name" value="ATP_GRASP"/>
    <property type="match status" value="1"/>
</dbReference>
<dbReference type="STRING" id="450378.GCA_001661675_01335"/>
<dbReference type="SUPFAM" id="SSF56059">
    <property type="entry name" value="Glutathione synthetase ATP-binding domain-like"/>
    <property type="match status" value="1"/>
</dbReference>
<proteinExistence type="predicted"/>
<keyword evidence="3" id="KW-0436">Ligase</keyword>
<dbReference type="Pfam" id="PF15632">
    <property type="entry name" value="ATPgrasp_Ter"/>
    <property type="match status" value="1"/>
</dbReference>
<protein>
    <submittedName>
        <fullName evidence="3">ATP-dependent carboxylate-amine ligase</fullName>
    </submittedName>
</protein>
<dbReference type="GO" id="GO:0016874">
    <property type="term" value="F:ligase activity"/>
    <property type="evidence" value="ECO:0007669"/>
    <property type="project" value="UniProtKB-KW"/>
</dbReference>
<evidence type="ECO:0000256" key="1">
    <source>
        <dbReference type="PROSITE-ProRule" id="PRU00409"/>
    </source>
</evidence>
<keyword evidence="1" id="KW-0547">Nucleotide-binding</keyword>
<evidence type="ECO:0000313" key="4">
    <source>
        <dbReference type="Proteomes" id="UP000195807"/>
    </source>
</evidence>
<dbReference type="Gene3D" id="3.30.470.20">
    <property type="entry name" value="ATP-grasp fold, B domain"/>
    <property type="match status" value="1"/>
</dbReference>
<evidence type="ECO:0000313" key="3">
    <source>
        <dbReference type="EMBL" id="ARU15923.1"/>
    </source>
</evidence>